<dbReference type="InterPro" id="IPR051599">
    <property type="entry name" value="Cell_Envelope_Assoc"/>
</dbReference>
<keyword evidence="1" id="KW-0812">Transmembrane</keyword>
<feature type="domain" description="DUF218" evidence="2">
    <location>
        <begin position="79"/>
        <end position="242"/>
    </location>
</feature>
<sequence length="247" mass="27721">MMELKKLVTAIILPPFNVLILWLLALIFAKLNFKKLSRISTALGIGLLYILSIPFTAQTLKDSLITEDHLTLEDYKQAQAIVLLGGGLRDSKELYAPLASTAIQLERLRYAAYLQKETALPLLITGASPTGAIEAKVAAKELQYFFNVSTKWIEPRALTTKENAFFTKEILAKKHINKIVLVTNEWHMQRATLLFQKQGFEVLPASVGEGITPTHYGLNIMHFIPQGGALAKNMQLLKEWIGYLKER</sequence>
<dbReference type="PANTHER" id="PTHR30336:SF4">
    <property type="entry name" value="ENVELOPE BIOGENESIS FACTOR ELYC"/>
    <property type="match status" value="1"/>
</dbReference>
<evidence type="ECO:0000313" key="3">
    <source>
        <dbReference type="EMBL" id="QPB42723.1"/>
    </source>
</evidence>
<dbReference type="Gene3D" id="3.40.50.620">
    <property type="entry name" value="HUPs"/>
    <property type="match status" value="1"/>
</dbReference>
<accession>A0ABX6UZB9</accession>
<feature type="transmembrane region" description="Helical" evidence="1">
    <location>
        <begin position="39"/>
        <end position="57"/>
    </location>
</feature>
<dbReference type="CDD" id="cd06259">
    <property type="entry name" value="YdcF-like"/>
    <property type="match status" value="1"/>
</dbReference>
<dbReference type="InterPro" id="IPR003848">
    <property type="entry name" value="DUF218"/>
</dbReference>
<reference evidence="3 4" key="1">
    <citation type="submission" date="2020-10" db="EMBL/GenBank/DDBJ databases">
        <title>Genome Sequencing of Rodentibacter spp. strain DSM111151.</title>
        <authorList>
            <person name="Benga L."/>
            <person name="Lautwein T."/>
        </authorList>
    </citation>
    <scope>NUCLEOTIDE SEQUENCE [LARGE SCALE GENOMIC DNA]</scope>
    <source>
        <strain evidence="3 4">DSM 111151</strain>
    </source>
</reference>
<keyword evidence="1" id="KW-1133">Transmembrane helix</keyword>
<feature type="transmembrane region" description="Helical" evidence="1">
    <location>
        <begin position="6"/>
        <end position="27"/>
    </location>
</feature>
<dbReference type="RefSeq" id="WP_194812301.1">
    <property type="nucleotide sequence ID" value="NZ_CP063056.1"/>
</dbReference>
<dbReference type="EMBL" id="CP063056">
    <property type="protein sequence ID" value="QPB42723.1"/>
    <property type="molecule type" value="Genomic_DNA"/>
</dbReference>
<proteinExistence type="predicted"/>
<protein>
    <submittedName>
        <fullName evidence="3">YdcF family protein</fullName>
    </submittedName>
</protein>
<evidence type="ECO:0000256" key="1">
    <source>
        <dbReference type="SAM" id="Phobius"/>
    </source>
</evidence>
<dbReference type="Pfam" id="PF02698">
    <property type="entry name" value="DUF218"/>
    <property type="match status" value="1"/>
</dbReference>
<evidence type="ECO:0000313" key="4">
    <source>
        <dbReference type="Proteomes" id="UP000663069"/>
    </source>
</evidence>
<keyword evidence="4" id="KW-1185">Reference proteome</keyword>
<organism evidence="3 4">
    <name type="scientific">Rodentibacter haemolyticus</name>
    <dbReference type="NCBI Taxonomy" id="2778911"/>
    <lineage>
        <taxon>Bacteria</taxon>
        <taxon>Pseudomonadati</taxon>
        <taxon>Pseudomonadota</taxon>
        <taxon>Gammaproteobacteria</taxon>
        <taxon>Pasteurellales</taxon>
        <taxon>Pasteurellaceae</taxon>
        <taxon>Rodentibacter</taxon>
    </lineage>
</organism>
<gene>
    <name evidence="3" type="ORF">IHV77_00920</name>
</gene>
<dbReference type="PANTHER" id="PTHR30336">
    <property type="entry name" value="INNER MEMBRANE PROTEIN, PROBABLE PERMEASE"/>
    <property type="match status" value="1"/>
</dbReference>
<evidence type="ECO:0000259" key="2">
    <source>
        <dbReference type="Pfam" id="PF02698"/>
    </source>
</evidence>
<dbReference type="InterPro" id="IPR014729">
    <property type="entry name" value="Rossmann-like_a/b/a_fold"/>
</dbReference>
<name>A0ABX6UZB9_9PAST</name>
<dbReference type="Proteomes" id="UP000663069">
    <property type="component" value="Chromosome"/>
</dbReference>
<keyword evidence="1" id="KW-0472">Membrane</keyword>